<dbReference type="EMBL" id="CAMGYJ010000002">
    <property type="protein sequence ID" value="CAI0375547.1"/>
    <property type="molecule type" value="Genomic_DNA"/>
</dbReference>
<feature type="domain" description="Bulb-type lectin" evidence="5">
    <location>
        <begin position="23"/>
        <end position="145"/>
    </location>
</feature>
<evidence type="ECO:0000256" key="1">
    <source>
        <dbReference type="ARBA" id="ARBA00022729"/>
    </source>
</evidence>
<keyword evidence="1 4" id="KW-0732">Signal</keyword>
<dbReference type="CDD" id="cd00028">
    <property type="entry name" value="B_lectin"/>
    <property type="match status" value="1"/>
</dbReference>
<dbReference type="SMART" id="SM00108">
    <property type="entry name" value="B_lectin"/>
    <property type="match status" value="1"/>
</dbReference>
<keyword evidence="3" id="KW-0325">Glycoprotein</keyword>
<dbReference type="AlphaFoldDB" id="A0AAV0GSE0"/>
<dbReference type="FunFam" id="2.90.10.10:FF:000001">
    <property type="entry name" value="G-type lectin S-receptor-like serine/threonine-protein kinase"/>
    <property type="match status" value="1"/>
</dbReference>
<accession>A0AAV0GSE0</accession>
<feature type="signal peptide" evidence="4">
    <location>
        <begin position="1"/>
        <end position="22"/>
    </location>
</feature>
<dbReference type="Proteomes" id="UP001154282">
    <property type="component" value="Unassembled WGS sequence"/>
</dbReference>
<dbReference type="SUPFAM" id="SSF51110">
    <property type="entry name" value="alpha-D-mannose-specific plant lectins"/>
    <property type="match status" value="1"/>
</dbReference>
<organism evidence="6 7">
    <name type="scientific">Linum tenue</name>
    <dbReference type="NCBI Taxonomy" id="586396"/>
    <lineage>
        <taxon>Eukaryota</taxon>
        <taxon>Viridiplantae</taxon>
        <taxon>Streptophyta</taxon>
        <taxon>Embryophyta</taxon>
        <taxon>Tracheophyta</taxon>
        <taxon>Spermatophyta</taxon>
        <taxon>Magnoliopsida</taxon>
        <taxon>eudicotyledons</taxon>
        <taxon>Gunneridae</taxon>
        <taxon>Pentapetalae</taxon>
        <taxon>rosids</taxon>
        <taxon>fabids</taxon>
        <taxon>Malpighiales</taxon>
        <taxon>Linaceae</taxon>
        <taxon>Linum</taxon>
    </lineage>
</organism>
<dbReference type="InterPro" id="IPR001480">
    <property type="entry name" value="Bulb-type_lectin_dom"/>
</dbReference>
<proteinExistence type="predicted"/>
<comment type="caution">
    <text evidence="6">The sequence shown here is derived from an EMBL/GenBank/DDBJ whole genome shotgun (WGS) entry which is preliminary data.</text>
</comment>
<evidence type="ECO:0000259" key="5">
    <source>
        <dbReference type="PROSITE" id="PS50927"/>
    </source>
</evidence>
<dbReference type="PROSITE" id="PS50927">
    <property type="entry name" value="BULB_LECTIN"/>
    <property type="match status" value="1"/>
</dbReference>
<evidence type="ECO:0000313" key="6">
    <source>
        <dbReference type="EMBL" id="CAI0375547.1"/>
    </source>
</evidence>
<reference evidence="6" key="1">
    <citation type="submission" date="2022-08" db="EMBL/GenBank/DDBJ databases">
        <authorList>
            <person name="Gutierrez-Valencia J."/>
        </authorList>
    </citation>
    <scope>NUCLEOTIDE SEQUENCE</scope>
</reference>
<evidence type="ECO:0000256" key="3">
    <source>
        <dbReference type="ARBA" id="ARBA00023180"/>
    </source>
</evidence>
<evidence type="ECO:0000256" key="2">
    <source>
        <dbReference type="ARBA" id="ARBA00023157"/>
    </source>
</evidence>
<sequence>MAGLALVACAFILCFSITCCNAKDTINPGQPLRDGDTTLVSAGRGRFELGFFSSVNSRNRYLGIWYTNITPQTVVWVANRETPIQDTLGVVNLTSQGNLTLFDGNQTLVWSSNSSSPQSPVVQLLDSGNLVLDSLQKNDTAAADNFL</sequence>
<gene>
    <name evidence="6" type="ORF">LITE_LOCUS642</name>
</gene>
<feature type="chain" id="PRO_5043494081" description="Bulb-type lectin domain-containing protein" evidence="4">
    <location>
        <begin position="23"/>
        <end position="147"/>
    </location>
</feature>
<evidence type="ECO:0000256" key="4">
    <source>
        <dbReference type="SAM" id="SignalP"/>
    </source>
</evidence>
<dbReference type="Gene3D" id="2.90.10.10">
    <property type="entry name" value="Bulb-type lectin domain"/>
    <property type="match status" value="1"/>
</dbReference>
<keyword evidence="2" id="KW-1015">Disulfide bond</keyword>
<protein>
    <recommendedName>
        <fullName evidence="5">Bulb-type lectin domain-containing protein</fullName>
    </recommendedName>
</protein>
<dbReference type="PANTHER" id="PTHR32444">
    <property type="entry name" value="BULB-TYPE LECTIN DOMAIN-CONTAINING PROTEIN"/>
    <property type="match status" value="1"/>
</dbReference>
<evidence type="ECO:0000313" key="7">
    <source>
        <dbReference type="Proteomes" id="UP001154282"/>
    </source>
</evidence>
<dbReference type="PANTHER" id="PTHR32444:SF247">
    <property type="entry name" value="OS01G0958200 PROTEIN"/>
    <property type="match status" value="1"/>
</dbReference>
<name>A0AAV0GSE0_9ROSI</name>
<dbReference type="Pfam" id="PF01453">
    <property type="entry name" value="B_lectin"/>
    <property type="match status" value="1"/>
</dbReference>
<keyword evidence="7" id="KW-1185">Reference proteome</keyword>
<dbReference type="InterPro" id="IPR036426">
    <property type="entry name" value="Bulb-type_lectin_dom_sf"/>
</dbReference>